<keyword evidence="2 6" id="KW-0479">Metal-binding</keyword>
<feature type="binding site" evidence="6">
    <location>
        <position position="301"/>
    </location>
    <ligand>
        <name>substrate</name>
    </ligand>
</feature>
<comment type="subunit">
    <text evidence="6">Homooctamer.</text>
</comment>
<dbReference type="GO" id="GO:0009228">
    <property type="term" value="P:thiamine biosynthetic process"/>
    <property type="evidence" value="ECO:0007669"/>
    <property type="project" value="UniProtKB-UniRule"/>
</dbReference>
<dbReference type="Proteomes" id="UP001217754">
    <property type="component" value="Chromosome 7"/>
</dbReference>
<dbReference type="PANTHER" id="PTHR43422">
    <property type="entry name" value="THIAMINE THIAZOLE SYNTHASE"/>
    <property type="match status" value="1"/>
</dbReference>
<feature type="transmembrane region" description="Helical" evidence="7">
    <location>
        <begin position="260"/>
        <end position="281"/>
    </location>
</feature>
<comment type="similarity">
    <text evidence="6">Belongs to the THI4 family.</text>
</comment>
<dbReference type="GO" id="GO:0052837">
    <property type="term" value="P:thiazole biosynthetic process"/>
    <property type="evidence" value="ECO:0007669"/>
    <property type="project" value="UniProtKB-UniRule"/>
</dbReference>
<dbReference type="EMBL" id="CP119964">
    <property type="protein sequence ID" value="WFD40529.1"/>
    <property type="molecule type" value="Genomic_DNA"/>
</dbReference>
<dbReference type="InterPro" id="IPR036259">
    <property type="entry name" value="MFS_trans_sf"/>
</dbReference>
<feature type="transmembrane region" description="Helical" evidence="7">
    <location>
        <begin position="179"/>
        <end position="196"/>
    </location>
</feature>
<evidence type="ECO:0000313" key="8">
    <source>
        <dbReference type="EMBL" id="WFD40529.1"/>
    </source>
</evidence>
<accession>A0AAF0JBY8</accession>
<evidence type="ECO:0000313" key="9">
    <source>
        <dbReference type="Proteomes" id="UP001217754"/>
    </source>
</evidence>
<dbReference type="GO" id="GO:0005506">
    <property type="term" value="F:iron ion binding"/>
    <property type="evidence" value="ECO:0007669"/>
    <property type="project" value="UniProtKB-UniRule"/>
</dbReference>
<keyword evidence="7" id="KW-0812">Transmembrane</keyword>
<proteinExistence type="inferred from homology"/>
<keyword evidence="7" id="KW-1133">Transmembrane helix</keyword>
<sequence>MFAASAFKEAPYAFFNLAVFLGFMGLYIPFYYITSYGVRVWHEWTFAGPLFDLGYYRYLLLIGLILSVLGIMMTSIASKYWEIMLAQAVCLGLGALFVGFLTLYVPFYYISSYGITKIGMSSQLGFYLVPILNAGSVFGRLAPNYFADKIGPLNILIPFTSFCMILAFAWMGIFNTPGIIVFAVLYGMTSGTYRHIAAQQMRGTALQGAKIEPYHQHVPIVEGKEPVEDFEGNYVFADIKESHTSRAMTSRYYKDMMDAAVSDVVIIGAGSAGLTCAYTLAKRRPDLRITILEASVAPGGGAWLGGQLQSAMVIRKPAHNLLEEIGVPFDDEGAYVVVKHAALFTSTIMSKLLALPNVKLFNATCVEDLIVKKDSTGMQRINGVVTNYTLVSMAHGLQSCMDPQTITAPVICSFAGHDGPFGAFTVKRLESAGLVKLGDMHPMDMNKSESLIVNNTREIFPGAIVGGMELSELDGHPRMGASFGGMLGSGQKAALEAIKVFDRLEVEDGEVICERT</sequence>
<evidence type="ECO:0000256" key="2">
    <source>
        <dbReference type="ARBA" id="ARBA00022723"/>
    </source>
</evidence>
<dbReference type="Pfam" id="PF01946">
    <property type="entry name" value="Thi4"/>
    <property type="match status" value="1"/>
</dbReference>
<dbReference type="SUPFAM" id="SSF51905">
    <property type="entry name" value="FAD/NAD(P)-binding domain"/>
    <property type="match status" value="1"/>
</dbReference>
<feature type="binding site" evidence="6">
    <location>
        <position position="272"/>
    </location>
    <ligand>
        <name>substrate</name>
    </ligand>
</feature>
<feature type="transmembrane region" description="Helical" evidence="7">
    <location>
        <begin position="124"/>
        <end position="141"/>
    </location>
</feature>
<dbReference type="AlphaFoldDB" id="A0AAF0JBY8"/>
<gene>
    <name evidence="8" type="primary">THI4</name>
    <name evidence="8" type="ORF">MJAP1_003515</name>
</gene>
<dbReference type="GeneID" id="85227166"/>
<comment type="subcellular location">
    <subcellularLocation>
        <location evidence="6">Cytoplasm</location>
    </subcellularLocation>
    <subcellularLocation>
        <location evidence="6">Nucleus</location>
    </subcellularLocation>
</comment>
<keyword evidence="6" id="KW-0539">Nucleus</keyword>
<dbReference type="InterPro" id="IPR036188">
    <property type="entry name" value="FAD/NAD-bd_sf"/>
</dbReference>
<dbReference type="Gene3D" id="6.10.250.2840">
    <property type="match status" value="1"/>
</dbReference>
<dbReference type="Gene3D" id="3.50.50.60">
    <property type="entry name" value="FAD/NAD(P)-binding domain"/>
    <property type="match status" value="1"/>
</dbReference>
<evidence type="ECO:0000256" key="7">
    <source>
        <dbReference type="SAM" id="Phobius"/>
    </source>
</evidence>
<dbReference type="InterPro" id="IPR027495">
    <property type="entry name" value="Sti35"/>
</dbReference>
<keyword evidence="5 6" id="KW-0520">NAD</keyword>
<evidence type="ECO:0000256" key="4">
    <source>
        <dbReference type="ARBA" id="ARBA00023004"/>
    </source>
</evidence>
<dbReference type="PANTHER" id="PTHR43422:SF3">
    <property type="entry name" value="THIAMINE THIAZOLE SYNTHASE"/>
    <property type="match status" value="1"/>
</dbReference>
<comment type="function">
    <text evidence="6">Involved in biosynthesis of the thiamine precursor thiazole. Catalyzes the conversion of NAD and glycine to adenosine diphosphate 5-(2-hydroxyethyl)-4-methylthiazole-2-carboxylic acid (ADT), an adenylated thiazole intermediate. The reaction includes an iron-dependent sulfide transfer from a conserved cysteine residue of the protein to a thiazole intermediate. The enzyme can only undergo a single turnover, which suggests it is a suicide enzyme. May have additional roles in adaptation to various stress conditions and in DNA damage tolerance.</text>
</comment>
<dbReference type="RefSeq" id="XP_060123426.1">
    <property type="nucleotide sequence ID" value="XM_060267443.1"/>
</dbReference>
<keyword evidence="9" id="KW-1185">Reference proteome</keyword>
<evidence type="ECO:0000256" key="3">
    <source>
        <dbReference type="ARBA" id="ARBA00022977"/>
    </source>
</evidence>
<dbReference type="GO" id="GO:0005634">
    <property type="term" value="C:nucleus"/>
    <property type="evidence" value="ECO:0007669"/>
    <property type="project" value="UniProtKB-SubCell"/>
</dbReference>
<feature type="binding site" evidence="6">
    <location>
        <position position="468"/>
    </location>
    <ligand>
        <name>substrate</name>
    </ligand>
</feature>
<feature type="binding site" evidence="6">
    <location>
        <position position="366"/>
    </location>
    <ligand>
        <name>substrate</name>
    </ligand>
</feature>
<dbReference type="HAMAP" id="MF_03158">
    <property type="entry name" value="THI4"/>
    <property type="match status" value="1"/>
</dbReference>
<keyword evidence="1 6" id="KW-0808">Transferase</keyword>
<feature type="binding site" evidence="6">
    <location>
        <begin position="478"/>
        <end position="480"/>
    </location>
    <ligand>
        <name>substrate</name>
    </ligand>
</feature>
<comment type="PTM">
    <text evidence="6">During the catalytic reaction, a sulfide is transferred from Cys-400 to a reaction intermediate, generating a dehydroalanine residue.</text>
</comment>
<evidence type="ECO:0000256" key="5">
    <source>
        <dbReference type="ARBA" id="ARBA00023027"/>
    </source>
</evidence>
<feature type="transmembrane region" description="Helical" evidence="7">
    <location>
        <begin position="84"/>
        <end position="104"/>
    </location>
</feature>
<keyword evidence="7" id="KW-0472">Membrane</keyword>
<dbReference type="InterPro" id="IPR002922">
    <property type="entry name" value="Thi4_fam"/>
</dbReference>
<protein>
    <recommendedName>
        <fullName evidence="6">Thiamine thiazole synthase</fullName>
    </recommendedName>
    <alternativeName>
        <fullName evidence="6">Thiazole biosynthetic enzyme</fullName>
        <ecNumber evidence="6">2.4.2.60</ecNumber>
    </alternativeName>
</protein>
<feature type="transmembrane region" description="Helical" evidence="7">
    <location>
        <begin position="53"/>
        <end position="72"/>
    </location>
</feature>
<evidence type="ECO:0000256" key="1">
    <source>
        <dbReference type="ARBA" id="ARBA00022679"/>
    </source>
</evidence>
<feature type="binding site" evidence="6">
    <location>
        <position position="417"/>
    </location>
    <ligand>
        <name>substrate</name>
    </ligand>
</feature>
<feature type="transmembrane region" description="Helical" evidence="7">
    <location>
        <begin position="12"/>
        <end position="33"/>
    </location>
</feature>
<organism evidence="8 9">
    <name type="scientific">Malassezia japonica</name>
    <dbReference type="NCBI Taxonomy" id="223818"/>
    <lineage>
        <taxon>Eukaryota</taxon>
        <taxon>Fungi</taxon>
        <taxon>Dikarya</taxon>
        <taxon>Basidiomycota</taxon>
        <taxon>Ustilaginomycotina</taxon>
        <taxon>Malasseziomycetes</taxon>
        <taxon>Malasseziales</taxon>
        <taxon>Malasseziaceae</taxon>
        <taxon>Malassezia</taxon>
    </lineage>
</organism>
<dbReference type="GO" id="GO:0005829">
    <property type="term" value="C:cytosol"/>
    <property type="evidence" value="ECO:0007669"/>
    <property type="project" value="UniProtKB-UniRule"/>
</dbReference>
<keyword evidence="3 6" id="KW-0784">Thiamine biosynthesis</keyword>
<comment type="catalytic activity">
    <reaction evidence="6">
        <text>[ADP-thiazole synthase]-L-cysteine + glycine + NAD(+) = [ADP-thiazole synthase]-dehydroalanine + ADP-5-ethyl-4-methylthiazole-2-carboxylate + nicotinamide + 3 H2O + 2 H(+)</text>
        <dbReference type="Rhea" id="RHEA:55708"/>
        <dbReference type="Rhea" id="RHEA-COMP:14264"/>
        <dbReference type="Rhea" id="RHEA-COMP:14265"/>
        <dbReference type="ChEBI" id="CHEBI:15377"/>
        <dbReference type="ChEBI" id="CHEBI:15378"/>
        <dbReference type="ChEBI" id="CHEBI:17154"/>
        <dbReference type="ChEBI" id="CHEBI:29950"/>
        <dbReference type="ChEBI" id="CHEBI:57305"/>
        <dbReference type="ChEBI" id="CHEBI:57540"/>
        <dbReference type="ChEBI" id="CHEBI:90873"/>
        <dbReference type="ChEBI" id="CHEBI:139151"/>
        <dbReference type="EC" id="2.4.2.60"/>
    </reaction>
</comment>
<dbReference type="SUPFAM" id="SSF103473">
    <property type="entry name" value="MFS general substrate transporter"/>
    <property type="match status" value="1"/>
</dbReference>
<reference evidence="8" key="1">
    <citation type="submission" date="2023-03" db="EMBL/GenBank/DDBJ databases">
        <title>Mating type loci evolution in Malassezia.</title>
        <authorList>
            <person name="Coelho M.A."/>
        </authorList>
    </citation>
    <scope>NUCLEOTIDE SEQUENCE</scope>
    <source>
        <strain evidence="8">CBS 9431</strain>
    </source>
</reference>
<dbReference type="EC" id="2.4.2.60" evidence="6"/>
<feature type="binding site" evidence="6">
    <location>
        <position position="402"/>
    </location>
    <ligand>
        <name>substrate</name>
    </ligand>
</feature>
<keyword evidence="4 6" id="KW-0408">Iron</keyword>
<comment type="cofactor">
    <cofactor evidence="6">
        <name>Fe cation</name>
        <dbReference type="ChEBI" id="CHEBI:24875"/>
    </cofactor>
    <text evidence="6">Binds 1 Fe cation per subunit.</text>
</comment>
<dbReference type="NCBIfam" id="TIGR00292">
    <property type="entry name" value="sulfide-dependent adenosine diphosphate thiazole synthase"/>
    <property type="match status" value="1"/>
</dbReference>
<name>A0AAF0JBY8_9BASI</name>
<evidence type="ECO:0000256" key="6">
    <source>
        <dbReference type="HAMAP-Rule" id="MF_03158"/>
    </source>
</evidence>
<feature type="transmembrane region" description="Helical" evidence="7">
    <location>
        <begin position="153"/>
        <end position="173"/>
    </location>
</feature>
<keyword evidence="6" id="KW-0963">Cytoplasm</keyword>
<feature type="modified residue" description="2,3-didehydroalanine (Cys)" evidence="6">
    <location>
        <position position="400"/>
    </location>
</feature>
<feature type="binding site" evidence="6">
    <location>
        <begin position="293"/>
        <end position="294"/>
    </location>
    <ligand>
        <name>substrate</name>
    </ligand>
</feature>
<dbReference type="GO" id="GO:0160205">
    <property type="term" value="F:cysteine-dependent adenosine diphosphate thiazole synthase activity"/>
    <property type="evidence" value="ECO:0007669"/>
    <property type="project" value="UniProtKB-EC"/>
</dbReference>